<accession>A0ABX7BAY1</accession>
<dbReference type="EMBL" id="CP067420">
    <property type="protein sequence ID" value="QQP90211.1"/>
    <property type="molecule type" value="Genomic_DNA"/>
</dbReference>
<organism evidence="1 2">
    <name type="scientific">Skermanella cutis</name>
    <dbReference type="NCBI Taxonomy" id="2775420"/>
    <lineage>
        <taxon>Bacteria</taxon>
        <taxon>Pseudomonadati</taxon>
        <taxon>Pseudomonadota</taxon>
        <taxon>Alphaproteobacteria</taxon>
        <taxon>Rhodospirillales</taxon>
        <taxon>Azospirillaceae</taxon>
        <taxon>Skermanella</taxon>
    </lineage>
</organism>
<protein>
    <submittedName>
        <fullName evidence="1">Uncharacterized protein</fullName>
    </submittedName>
</protein>
<evidence type="ECO:0000313" key="2">
    <source>
        <dbReference type="Proteomes" id="UP000595197"/>
    </source>
</evidence>
<sequence>MPVLDGMPAEEKRRRFAETISRMTAERFPDAADLPFAVAAVGALSGSRFFGVRYKAEAAGSRAWVARPHGPERTEVWDPAAPAFTWNYSESLPGGVAAFTPDETGMARLHALFDAKGNDLTALGRRIHALLTGTEPDDD</sequence>
<evidence type="ECO:0000313" key="1">
    <source>
        <dbReference type="EMBL" id="QQP90211.1"/>
    </source>
</evidence>
<proteinExistence type="predicted"/>
<name>A0ABX7BAY1_9PROT</name>
<keyword evidence="2" id="KW-1185">Reference proteome</keyword>
<dbReference type="RefSeq" id="WP_201077156.1">
    <property type="nucleotide sequence ID" value="NZ_CP067420.1"/>
</dbReference>
<reference evidence="1" key="1">
    <citation type="submission" date="2021-02" db="EMBL/GenBank/DDBJ databases">
        <title>Skermanella TT6 skin isolate.</title>
        <authorList>
            <person name="Lee K."/>
            <person name="Ganzorig M."/>
        </authorList>
    </citation>
    <scope>NUCLEOTIDE SEQUENCE</scope>
    <source>
        <strain evidence="1">TT6</strain>
    </source>
</reference>
<gene>
    <name evidence="1" type="ORF">IGS68_02815</name>
</gene>
<dbReference type="Proteomes" id="UP000595197">
    <property type="component" value="Chromosome"/>
</dbReference>